<keyword evidence="2" id="KW-0328">Glycosyltransferase</keyword>
<dbReference type="SUPFAM" id="SSF53448">
    <property type="entry name" value="Nucleotide-diphospho-sugar transferases"/>
    <property type="match status" value="1"/>
</dbReference>
<evidence type="ECO:0000313" key="6">
    <source>
        <dbReference type="EMBL" id="BAQ02117.1"/>
    </source>
</evidence>
<evidence type="ECO:0000256" key="2">
    <source>
        <dbReference type="ARBA" id="ARBA00022676"/>
    </source>
</evidence>
<dbReference type="PANTHER" id="PTHR43685:SF5">
    <property type="entry name" value="GLYCOSYLTRANSFERASE EPSE-RELATED"/>
    <property type="match status" value="1"/>
</dbReference>
<dbReference type="EMBL" id="AB812085">
    <property type="protein sequence ID" value="BAQ02117.1"/>
    <property type="molecule type" value="Genomic_DNA"/>
</dbReference>
<keyword evidence="4" id="KW-0472">Membrane</keyword>
<dbReference type="AlphaFoldDB" id="A0A0A8J7V6"/>
<keyword evidence="4" id="KW-0812">Transmembrane</keyword>
<dbReference type="RefSeq" id="WP_045172217.1">
    <property type="nucleotide sequence ID" value="NZ_CAJGER010000001.1"/>
</dbReference>
<dbReference type="InterPro" id="IPR050834">
    <property type="entry name" value="Glycosyltransf_2"/>
</dbReference>
<accession>A0A0A8J7V6</accession>
<protein>
    <submittedName>
        <fullName evidence="6">Putative glycosyltransferase</fullName>
    </submittedName>
</protein>
<reference evidence="6" key="1">
    <citation type="journal article" date="2014" name="DNA Res.">
        <title>A complete view of the genetic diversity of the Escherichia coli O-antigen biosynthesis gene cluster.</title>
        <authorList>
            <person name="Iguchi A."/>
            <person name="Iyoda S."/>
            <person name="Kikuchi T."/>
            <person name="Ogura Y."/>
            <person name="Katsura K."/>
            <person name="Ohnishi M."/>
            <person name="Hayashi T."/>
            <person name="Thomson N.R."/>
        </authorList>
    </citation>
    <scope>NUCLEOTIDE SEQUENCE</scope>
    <source>
        <strain evidence="6">Su3972-41</strain>
    </source>
</reference>
<feature type="transmembrane region" description="Helical" evidence="4">
    <location>
        <begin position="244"/>
        <end position="263"/>
    </location>
</feature>
<comment type="similarity">
    <text evidence="1">Belongs to the glycosyltransferase 2 family.</text>
</comment>
<name>A0A0A8J7V6_ECOLX</name>
<dbReference type="GO" id="GO:0016757">
    <property type="term" value="F:glycosyltransferase activity"/>
    <property type="evidence" value="ECO:0007669"/>
    <property type="project" value="UniProtKB-KW"/>
</dbReference>
<keyword evidence="4" id="KW-1133">Transmembrane helix</keyword>
<dbReference type="InterPro" id="IPR029044">
    <property type="entry name" value="Nucleotide-diphossugar_trans"/>
</dbReference>
<proteinExistence type="inferred from homology"/>
<evidence type="ECO:0000256" key="3">
    <source>
        <dbReference type="ARBA" id="ARBA00022679"/>
    </source>
</evidence>
<evidence type="ECO:0000259" key="5">
    <source>
        <dbReference type="Pfam" id="PF00535"/>
    </source>
</evidence>
<sequence length="272" mass="31796">MDKIAVIMSVYNGDLPQNVELAIDSILNQRYKNYKLFIMIDGPVAQNILMILRKYEQEPAIEIYSRDINKGLATSLNELIDIIKSKNDYNFIARMDSDDESLPDRFCEQINYLQKAPHIDVVGSFCHEFGAEFALDIKRVPLEHEELKKYTLYKCPFIHPTVMFRISVFNDAQIRYPTNTKLSEDLALWFLLLSRGYKFANIDKVLLNYRIDDATLSRRSGVKKAFSEMNIRFLYSLKMKNFSVFIYSLILIRGVLALCPLKLKKIVYKKFR</sequence>
<evidence type="ECO:0000256" key="1">
    <source>
        <dbReference type="ARBA" id="ARBA00006739"/>
    </source>
</evidence>
<dbReference type="PANTHER" id="PTHR43685">
    <property type="entry name" value="GLYCOSYLTRANSFERASE"/>
    <property type="match status" value="1"/>
</dbReference>
<dbReference type="InterPro" id="IPR001173">
    <property type="entry name" value="Glyco_trans_2-like"/>
</dbReference>
<organism evidence="6">
    <name type="scientific">Escherichia coli</name>
    <dbReference type="NCBI Taxonomy" id="562"/>
    <lineage>
        <taxon>Bacteria</taxon>
        <taxon>Pseudomonadati</taxon>
        <taxon>Pseudomonadota</taxon>
        <taxon>Gammaproteobacteria</taxon>
        <taxon>Enterobacterales</taxon>
        <taxon>Enterobacteriaceae</taxon>
        <taxon>Escherichia</taxon>
    </lineage>
</organism>
<feature type="domain" description="Glycosyltransferase 2-like" evidence="5">
    <location>
        <begin position="6"/>
        <end position="164"/>
    </location>
</feature>
<evidence type="ECO:0000256" key="4">
    <source>
        <dbReference type="SAM" id="Phobius"/>
    </source>
</evidence>
<dbReference type="Gene3D" id="3.90.550.10">
    <property type="entry name" value="Spore Coat Polysaccharide Biosynthesis Protein SpsA, Chain A"/>
    <property type="match status" value="1"/>
</dbReference>
<dbReference type="Pfam" id="PF00535">
    <property type="entry name" value="Glycos_transf_2"/>
    <property type="match status" value="1"/>
</dbReference>
<keyword evidence="3 6" id="KW-0808">Transferase</keyword>